<dbReference type="Proteomes" id="UP000004295">
    <property type="component" value="Unassembled WGS sequence"/>
</dbReference>
<dbReference type="eggNOG" id="COG1797">
    <property type="taxonomic scope" value="Bacteria"/>
</dbReference>
<keyword evidence="12" id="KW-1185">Reference proteome</keyword>
<dbReference type="HAMAP" id="MF_00027">
    <property type="entry name" value="CobB_CbiA"/>
    <property type="match status" value="1"/>
</dbReference>
<name>C3JD34_POREA</name>
<dbReference type="PROSITE" id="PS51274">
    <property type="entry name" value="GATASE_COBBQ"/>
    <property type="match status" value="1"/>
</dbReference>
<comment type="cofactor">
    <cofactor evidence="1 8">
        <name>Mg(2+)</name>
        <dbReference type="ChEBI" id="CHEBI:18420"/>
    </cofactor>
</comment>
<dbReference type="InterPro" id="IPR002586">
    <property type="entry name" value="CobQ/CobB/MinD/ParA_Nub-bd_dom"/>
</dbReference>
<dbReference type="CDD" id="cd03130">
    <property type="entry name" value="GATase1_CobB"/>
    <property type="match status" value="1"/>
</dbReference>
<evidence type="ECO:0000256" key="4">
    <source>
        <dbReference type="ARBA" id="ARBA00022741"/>
    </source>
</evidence>
<dbReference type="Gene3D" id="3.40.50.300">
    <property type="entry name" value="P-loop containing nucleotide triphosphate hydrolases"/>
    <property type="match status" value="2"/>
</dbReference>
<dbReference type="NCBIfam" id="NF002204">
    <property type="entry name" value="PRK01077.1"/>
    <property type="match status" value="1"/>
</dbReference>
<accession>C3JD34</accession>
<dbReference type="Pfam" id="PF07685">
    <property type="entry name" value="GATase_3"/>
    <property type="match status" value="1"/>
</dbReference>
<keyword evidence="2 8" id="KW-0169">Cobalamin biosynthesis</keyword>
<dbReference type="GO" id="GO:0009236">
    <property type="term" value="P:cobalamin biosynthetic process"/>
    <property type="evidence" value="ECO:0007669"/>
    <property type="project" value="UniProtKB-UniRule"/>
</dbReference>
<comment type="catalytic activity">
    <reaction evidence="8">
        <text>cob(II)yrinate + 2 L-glutamine + 2 ATP + 2 H2O = cob(II)yrinate a,c diamide + 2 L-glutamate + 2 ADP + 2 phosphate + 2 H(+)</text>
        <dbReference type="Rhea" id="RHEA:26289"/>
        <dbReference type="ChEBI" id="CHEBI:15377"/>
        <dbReference type="ChEBI" id="CHEBI:15378"/>
        <dbReference type="ChEBI" id="CHEBI:29985"/>
        <dbReference type="ChEBI" id="CHEBI:30616"/>
        <dbReference type="ChEBI" id="CHEBI:43474"/>
        <dbReference type="ChEBI" id="CHEBI:58359"/>
        <dbReference type="ChEBI" id="CHEBI:58537"/>
        <dbReference type="ChEBI" id="CHEBI:58894"/>
        <dbReference type="ChEBI" id="CHEBI:456216"/>
        <dbReference type="EC" id="6.3.5.11"/>
    </reaction>
</comment>
<dbReference type="GeneID" id="93365442"/>
<dbReference type="UniPathway" id="UPA00148">
    <property type="reaction ID" value="UER00231"/>
</dbReference>
<evidence type="ECO:0000256" key="5">
    <source>
        <dbReference type="ARBA" id="ARBA00022840"/>
    </source>
</evidence>
<comment type="pathway">
    <text evidence="8">Cofactor biosynthesis; adenosylcobalamin biosynthesis; cob(II)yrinate a,c-diamide from sirohydrochlorin (anaerobic route): step 10/10.</text>
</comment>
<feature type="domain" description="CobB/CobQ-like glutamine amidotransferase" evidence="10">
    <location>
        <begin position="241"/>
        <end position="427"/>
    </location>
</feature>
<dbReference type="EC" id="6.3.5.11" evidence="8"/>
<keyword evidence="4 8" id="KW-0547">Nucleotide-binding</keyword>
<evidence type="ECO:0000256" key="6">
    <source>
        <dbReference type="ARBA" id="ARBA00022842"/>
    </source>
</evidence>
<dbReference type="EMBL" id="ACNN01000036">
    <property type="protein sequence ID" value="EEN81940.1"/>
    <property type="molecule type" value="Genomic_DNA"/>
</dbReference>
<dbReference type="InterPro" id="IPR004484">
    <property type="entry name" value="CbiA/CobB_synth"/>
</dbReference>
<dbReference type="InterPro" id="IPR027417">
    <property type="entry name" value="P-loop_NTPase"/>
</dbReference>
<dbReference type="PANTHER" id="PTHR43873">
    <property type="entry name" value="COBYRINATE A,C-DIAMIDE SYNTHASE"/>
    <property type="match status" value="1"/>
</dbReference>
<dbReference type="AlphaFoldDB" id="C3JD34"/>
<sequence>MIAQFLIGGTSSGGGKTTLTTGLLRLLRNRGHRVQPFKCGPDYIDPQYHKMASGRVSINLDNWLASGEHLHNLYARHSQEADISVTEGVMGLFDGYKGMEGSSARIAELLNLPILLVVNAQSTAFSVAATLYGFSRFYPKIRLLGVVFNKVASPRHYAFLQEAASAAQVPCLGYIPRMEELSVPSRHLGLTLDAQLDFNAYADRIAETLEKYVEVDRLLELCATQAPAPTLTADTPKGTLRISVAKDGAFNFTYQANLDQLQRLGSVSYFSPLTDSTLPPSDLVYIPGGYPEFFLPQLAQNRQLQEEIRDYVAQGGKLLAECGGMMYLCRSITDEKGESFPMVGVLPQEATMQNMRLHLGYRTLSIQGQEPWQGHEFHYSSVVTPHEPIFNYASSVKDARGNDVETPLYRIKNCIAGYTHLYWGERNILDLWNA</sequence>
<keyword evidence="6 8" id="KW-0460">Magnesium</keyword>
<evidence type="ECO:0000259" key="9">
    <source>
        <dbReference type="Pfam" id="PF01656"/>
    </source>
</evidence>
<keyword evidence="7 8" id="KW-0315">Glutamine amidotransferase</keyword>
<feature type="site" description="Increases nucleophilicity of active site Cys" evidence="8">
    <location>
        <position position="420"/>
    </location>
</feature>
<dbReference type="PANTHER" id="PTHR43873:SF1">
    <property type="entry name" value="COBYRINATE A,C-DIAMIDE SYNTHASE"/>
    <property type="match status" value="1"/>
</dbReference>
<proteinExistence type="inferred from homology"/>
<dbReference type="NCBIfam" id="TIGR00379">
    <property type="entry name" value="cobB"/>
    <property type="match status" value="1"/>
</dbReference>
<evidence type="ECO:0000313" key="12">
    <source>
        <dbReference type="Proteomes" id="UP000004295"/>
    </source>
</evidence>
<dbReference type="InterPro" id="IPR011698">
    <property type="entry name" value="GATase_3"/>
</dbReference>
<comment type="miscellaneous">
    <text evidence="8">The a and c carboxylates of cobyrinate are activated for nucleophilic attack via formation of a phosphorylated intermediate by ATP. CbiA catalyzes first the amidation of the c-carboxylate, and then that of the a-carboxylate.</text>
</comment>
<comment type="similarity">
    <text evidence="8">Belongs to the CobB/CbiA family.</text>
</comment>
<evidence type="ECO:0000256" key="2">
    <source>
        <dbReference type="ARBA" id="ARBA00022573"/>
    </source>
</evidence>
<keyword evidence="3 8" id="KW-0436">Ligase</keyword>
<dbReference type="GO" id="GO:0042242">
    <property type="term" value="F:cobyrinic acid a,c-diamide synthase activity"/>
    <property type="evidence" value="ECO:0007669"/>
    <property type="project" value="UniProtKB-UniRule"/>
</dbReference>
<dbReference type="GO" id="GO:0005524">
    <property type="term" value="F:ATP binding"/>
    <property type="evidence" value="ECO:0007669"/>
    <property type="project" value="UniProtKB-UniRule"/>
</dbReference>
<reference evidence="11 12" key="1">
    <citation type="submission" date="2009-04" db="EMBL/GenBank/DDBJ databases">
        <authorList>
            <person name="Sebastian Y."/>
            <person name="Madupu R."/>
            <person name="Durkin A.S."/>
            <person name="Torralba M."/>
            <person name="Methe B."/>
            <person name="Sutton G.G."/>
            <person name="Strausberg R.L."/>
            <person name="Nelson K.E."/>
        </authorList>
    </citation>
    <scope>NUCLEOTIDE SEQUENCE [LARGE SCALE GENOMIC DNA]</scope>
    <source>
        <strain evidence="12">ATCC 35406 / BCRC 14492 / JCM 8526 / NCTC 13058 / HG 370</strain>
    </source>
</reference>
<feature type="domain" description="CobQ/CobB/MinD/ParA nucleotide binding" evidence="9">
    <location>
        <begin position="7"/>
        <end position="187"/>
    </location>
</feature>
<dbReference type="SUPFAM" id="SSF52317">
    <property type="entry name" value="Class I glutamine amidotransferase-like"/>
    <property type="match status" value="1"/>
</dbReference>
<dbReference type="RefSeq" id="WP_004335314.1">
    <property type="nucleotide sequence ID" value="NZ_ACNN01000036.1"/>
</dbReference>
<comment type="domain">
    <text evidence="8">Comprises of two domains. The C-terminal domain contains the binding site for glutamine and catalyzes the hydrolysis of this substrate to glutamate and ammonia. The N-terminal domain is anticipated to bind ATP and cobyrinate and catalyzes the ultimate synthesis of the diamide product. The ammonia produced via the glutaminase domain is probably translocated to the adjacent domain via a molecular tunnel, where it reacts with an activated intermediate.</text>
</comment>
<evidence type="ECO:0000259" key="10">
    <source>
        <dbReference type="Pfam" id="PF07685"/>
    </source>
</evidence>
<evidence type="ECO:0000256" key="7">
    <source>
        <dbReference type="ARBA" id="ARBA00022962"/>
    </source>
</evidence>
<gene>
    <name evidence="11" type="primary">cobB</name>
    <name evidence="8" type="synonym">cbiA</name>
    <name evidence="11" type="ORF">POREN0001_0722</name>
</gene>
<dbReference type="Gene3D" id="3.40.50.880">
    <property type="match status" value="1"/>
</dbReference>
<comment type="function">
    <text evidence="8">Catalyzes the ATP-dependent amidation of the two carboxylate groups at positions a and c of cobyrinate, using either L-glutamine or ammonia as the nitrogen source.</text>
</comment>
<keyword evidence="5 8" id="KW-0067">ATP-binding</keyword>
<dbReference type="Pfam" id="PF01656">
    <property type="entry name" value="CbiA"/>
    <property type="match status" value="1"/>
</dbReference>
<protein>
    <recommendedName>
        <fullName evidence="8">Cobyrinate a,c-diamide synthase</fullName>
        <ecNumber evidence="8">6.3.5.11</ecNumber>
    </recommendedName>
    <alternativeName>
        <fullName evidence="8">Cobyrinic acid a,c-diamide synthetase</fullName>
    </alternativeName>
</protein>
<comment type="caution">
    <text evidence="11">The sequence shown here is derived from an EMBL/GenBank/DDBJ whole genome shotgun (WGS) entry which is preliminary data.</text>
</comment>
<dbReference type="InterPro" id="IPR029062">
    <property type="entry name" value="Class_I_gatase-like"/>
</dbReference>
<evidence type="ECO:0000256" key="8">
    <source>
        <dbReference type="HAMAP-Rule" id="MF_00027"/>
    </source>
</evidence>
<evidence type="ECO:0000256" key="1">
    <source>
        <dbReference type="ARBA" id="ARBA00001946"/>
    </source>
</evidence>
<evidence type="ECO:0000256" key="3">
    <source>
        <dbReference type="ARBA" id="ARBA00022598"/>
    </source>
</evidence>
<feature type="active site" description="Nucleophile" evidence="8">
    <location>
        <position position="322"/>
    </location>
</feature>
<organism evidence="11 12">
    <name type="scientific">Porphyromonas endodontalis (strain ATCC 35406 / DSM 24491 / JCM 8526 / CCUG 16442 / BCRC 14492 / NCTC 13058 / HG 370)</name>
    <name type="common">Bacteroides endodontalis</name>
    <dbReference type="NCBI Taxonomy" id="553175"/>
    <lineage>
        <taxon>Bacteria</taxon>
        <taxon>Pseudomonadati</taxon>
        <taxon>Bacteroidota</taxon>
        <taxon>Bacteroidia</taxon>
        <taxon>Bacteroidales</taxon>
        <taxon>Porphyromonadaceae</taxon>
        <taxon>Porphyromonas</taxon>
    </lineage>
</organism>
<dbReference type="STRING" id="553175.POREN0001_0722"/>
<dbReference type="SUPFAM" id="SSF52540">
    <property type="entry name" value="P-loop containing nucleoside triphosphate hydrolases"/>
    <property type="match status" value="1"/>
</dbReference>
<evidence type="ECO:0000313" key="11">
    <source>
        <dbReference type="EMBL" id="EEN81940.1"/>
    </source>
</evidence>